<protein>
    <submittedName>
        <fullName evidence="1">Uncharacterized protein</fullName>
    </submittedName>
</protein>
<gene>
    <name evidence="1" type="ORF">MLD38_031842</name>
</gene>
<name>A0ACB9MS29_9MYRT</name>
<comment type="caution">
    <text evidence="1">The sequence shown here is derived from an EMBL/GenBank/DDBJ whole genome shotgun (WGS) entry which is preliminary data.</text>
</comment>
<proteinExistence type="predicted"/>
<evidence type="ECO:0000313" key="2">
    <source>
        <dbReference type="Proteomes" id="UP001057402"/>
    </source>
</evidence>
<evidence type="ECO:0000313" key="1">
    <source>
        <dbReference type="EMBL" id="KAI4326538.1"/>
    </source>
</evidence>
<dbReference type="EMBL" id="CM042888">
    <property type="protein sequence ID" value="KAI4326538.1"/>
    <property type="molecule type" value="Genomic_DNA"/>
</dbReference>
<dbReference type="Proteomes" id="UP001057402">
    <property type="component" value="Chromosome 9"/>
</dbReference>
<organism evidence="1 2">
    <name type="scientific">Melastoma candidum</name>
    <dbReference type="NCBI Taxonomy" id="119954"/>
    <lineage>
        <taxon>Eukaryota</taxon>
        <taxon>Viridiplantae</taxon>
        <taxon>Streptophyta</taxon>
        <taxon>Embryophyta</taxon>
        <taxon>Tracheophyta</taxon>
        <taxon>Spermatophyta</taxon>
        <taxon>Magnoliopsida</taxon>
        <taxon>eudicotyledons</taxon>
        <taxon>Gunneridae</taxon>
        <taxon>Pentapetalae</taxon>
        <taxon>rosids</taxon>
        <taxon>malvids</taxon>
        <taxon>Myrtales</taxon>
        <taxon>Melastomataceae</taxon>
        <taxon>Melastomatoideae</taxon>
        <taxon>Melastomateae</taxon>
        <taxon>Melastoma</taxon>
    </lineage>
</organism>
<sequence>MGKGKGKGKDTEIKDGVVTVRGDKIAAFLTCPLCHKLLREATTISECLHSFCRKCIYEKIQEEELHYCPVCNIHLGSVPLEKLRPDHNLQDVRSKIFPVNGKKVDSPEDLTPVILPSRRKEKSLSQLVVNSPTASPLTALTGKRTKAVRKVHASPGSAEKPATREESPEDGPEKSSSPETIEKFAQTIRKGFTSAEPIKSLARASGKETSSGKQDLWKPLNCLLEAVNRTKSFTPGRKGSDDGDMISNGADLSCNEANGSNSKMKPHNDHALTEVSKPRRFRKLRGKEEAASADSVISPQSLVDATTVKYDARTHPMWFALVASEDQEGDATLPQISSRYLRIHNRRDGNLPVSYVQKYLKSKLQLRSETEVEIRCMGQTLPPSLQLCSVVEFWLQTASPAERVPAAVGLPAKDFVMVLGYARKIAKQS</sequence>
<keyword evidence="2" id="KW-1185">Reference proteome</keyword>
<reference evidence="2" key="1">
    <citation type="journal article" date="2023" name="Front. Plant Sci.">
        <title>Chromosomal-level genome assembly of Melastoma candidum provides insights into trichome evolution.</title>
        <authorList>
            <person name="Zhong Y."/>
            <person name="Wu W."/>
            <person name="Sun C."/>
            <person name="Zou P."/>
            <person name="Liu Y."/>
            <person name="Dai S."/>
            <person name="Zhou R."/>
        </authorList>
    </citation>
    <scope>NUCLEOTIDE SEQUENCE [LARGE SCALE GENOMIC DNA]</scope>
</reference>
<accession>A0ACB9MS29</accession>